<name>G0R1D7_ICHMU</name>
<dbReference type="NCBIfam" id="TIGR00231">
    <property type="entry name" value="small_GTP"/>
    <property type="match status" value="1"/>
</dbReference>
<evidence type="ECO:0000313" key="6">
    <source>
        <dbReference type="Proteomes" id="UP000008983"/>
    </source>
</evidence>
<dbReference type="Proteomes" id="UP000008983">
    <property type="component" value="Unassembled WGS sequence"/>
</dbReference>
<dbReference type="Gene3D" id="3.40.50.300">
    <property type="entry name" value="P-loop containing nucleotide triphosphate hydrolases"/>
    <property type="match status" value="1"/>
</dbReference>
<reference evidence="5 6" key="1">
    <citation type="submission" date="2011-07" db="EMBL/GenBank/DDBJ databases">
        <authorList>
            <person name="Coyne R."/>
            <person name="Brami D."/>
            <person name="Johnson J."/>
            <person name="Hostetler J."/>
            <person name="Hannick L."/>
            <person name="Clark T."/>
            <person name="Cassidy-Hanley D."/>
            <person name="Inman J."/>
        </authorList>
    </citation>
    <scope>NUCLEOTIDE SEQUENCE [LARGE SCALE GENOMIC DNA]</scope>
    <source>
        <strain evidence="5 6">G5</strain>
    </source>
</reference>
<dbReference type="CDD" id="cd00154">
    <property type="entry name" value="Rab"/>
    <property type="match status" value="1"/>
</dbReference>
<keyword evidence="4" id="KW-0449">Lipoprotein</keyword>
<dbReference type="GO" id="GO:0003924">
    <property type="term" value="F:GTPase activity"/>
    <property type="evidence" value="ECO:0007669"/>
    <property type="project" value="InterPro"/>
</dbReference>
<dbReference type="SUPFAM" id="SSF52540">
    <property type="entry name" value="P-loop containing nucleoside triphosphate hydrolases"/>
    <property type="match status" value="1"/>
</dbReference>
<dbReference type="eggNOG" id="KOG0084">
    <property type="taxonomic scope" value="Eukaryota"/>
</dbReference>
<dbReference type="Pfam" id="PF00071">
    <property type="entry name" value="Ras"/>
    <property type="match status" value="1"/>
</dbReference>
<dbReference type="InterPro" id="IPR027417">
    <property type="entry name" value="P-loop_NTPase"/>
</dbReference>
<keyword evidence="6" id="KW-1185">Reference proteome</keyword>
<dbReference type="RefSeq" id="XP_004029958.1">
    <property type="nucleotide sequence ID" value="XM_004029910.1"/>
</dbReference>
<evidence type="ECO:0000313" key="5">
    <source>
        <dbReference type="EMBL" id="EGR28722.1"/>
    </source>
</evidence>
<dbReference type="OrthoDB" id="9989112at2759"/>
<evidence type="ECO:0000256" key="4">
    <source>
        <dbReference type="ARBA" id="ARBA00023288"/>
    </source>
</evidence>
<dbReference type="InterPro" id="IPR050305">
    <property type="entry name" value="Small_GTPase_Rab"/>
</dbReference>
<keyword evidence="2" id="KW-0547">Nucleotide-binding</keyword>
<accession>G0R1D7</accession>
<dbReference type="InParanoid" id="G0R1D7"/>
<evidence type="ECO:0000256" key="3">
    <source>
        <dbReference type="ARBA" id="ARBA00023134"/>
    </source>
</evidence>
<dbReference type="FunFam" id="3.40.50.300:FF:002303">
    <property type="entry name" value="Rab_A02 protein"/>
    <property type="match status" value="1"/>
</dbReference>
<gene>
    <name evidence="5" type="ORF">IMG5_169850</name>
</gene>
<comment type="similarity">
    <text evidence="1">Belongs to the small GTPase superfamily. Rab family.</text>
</comment>
<dbReference type="PROSITE" id="PS51421">
    <property type="entry name" value="RAS"/>
    <property type="match status" value="1"/>
</dbReference>
<dbReference type="InterPro" id="IPR005225">
    <property type="entry name" value="Small_GTP-bd"/>
</dbReference>
<dbReference type="EMBL" id="GL984214">
    <property type="protein sequence ID" value="EGR28722.1"/>
    <property type="molecule type" value="Genomic_DNA"/>
</dbReference>
<dbReference type="PROSITE" id="PS51420">
    <property type="entry name" value="RHO"/>
    <property type="match status" value="1"/>
</dbReference>
<dbReference type="STRING" id="857967.G0R1D7"/>
<dbReference type="GeneID" id="14904806"/>
<dbReference type="InterPro" id="IPR001806">
    <property type="entry name" value="Small_GTPase"/>
</dbReference>
<dbReference type="PRINTS" id="PR00449">
    <property type="entry name" value="RASTRNSFRMNG"/>
</dbReference>
<dbReference type="AlphaFoldDB" id="G0R1D7"/>
<keyword evidence="3" id="KW-0342">GTP-binding</keyword>
<dbReference type="SMART" id="SM00174">
    <property type="entry name" value="RHO"/>
    <property type="match status" value="1"/>
</dbReference>
<dbReference type="PANTHER" id="PTHR47980">
    <property type="entry name" value="LD44762P"/>
    <property type="match status" value="1"/>
</dbReference>
<dbReference type="OMA" id="HEIDTNC"/>
<evidence type="ECO:0000256" key="2">
    <source>
        <dbReference type="ARBA" id="ARBA00022741"/>
    </source>
</evidence>
<evidence type="ECO:0000256" key="1">
    <source>
        <dbReference type="ARBA" id="ARBA00006270"/>
    </source>
</evidence>
<dbReference type="GO" id="GO:0005525">
    <property type="term" value="F:GTP binding"/>
    <property type="evidence" value="ECO:0007669"/>
    <property type="project" value="UniProtKB-KW"/>
</dbReference>
<dbReference type="SMART" id="SM00173">
    <property type="entry name" value="RAS"/>
    <property type="match status" value="1"/>
</dbReference>
<dbReference type="SMART" id="SM00175">
    <property type="entry name" value="RAB"/>
    <property type="match status" value="1"/>
</dbReference>
<dbReference type="SMART" id="SM00176">
    <property type="entry name" value="RAN"/>
    <property type="match status" value="1"/>
</dbReference>
<organism evidence="5 6">
    <name type="scientific">Ichthyophthirius multifiliis</name>
    <name type="common">White spot disease agent</name>
    <name type="synonym">Ich</name>
    <dbReference type="NCBI Taxonomy" id="5932"/>
    <lineage>
        <taxon>Eukaryota</taxon>
        <taxon>Sar</taxon>
        <taxon>Alveolata</taxon>
        <taxon>Ciliophora</taxon>
        <taxon>Intramacronucleata</taxon>
        <taxon>Oligohymenophorea</taxon>
        <taxon>Hymenostomatida</taxon>
        <taxon>Ophryoglenina</taxon>
        <taxon>Ichthyophthirius</taxon>
    </lineage>
</organism>
<dbReference type="PROSITE" id="PS51419">
    <property type="entry name" value="RAB"/>
    <property type="match status" value="1"/>
</dbReference>
<proteinExistence type="inferred from homology"/>
<sequence>MIKDYDYLFKLVIIGNSGVGKSSLLLRFSDDQFNENYLTTIGVDFRFRTLNIDQKQVKLQIWDTAGQERFRTITSAYYKGADGIVIVYDVTNQSSFDDIDKFWISEVESYAEKNVEVLLIGNKIDLNAQVSNEKAKEYAKNKNMEFFEASAKTSDTVQLAFLTLTRNLIANADYI</sequence>
<protein>
    <submittedName>
        <fullName evidence="5">Ras family protein, putative</fullName>
    </submittedName>
</protein>